<dbReference type="PANTHER" id="PTHR22990:SF20">
    <property type="entry name" value="F-BOX ONLY PROTEIN 11"/>
    <property type="match status" value="1"/>
</dbReference>
<evidence type="ECO:0000313" key="8">
    <source>
        <dbReference type="Proteomes" id="UP000316215"/>
    </source>
</evidence>
<evidence type="ECO:0000256" key="1">
    <source>
        <dbReference type="ARBA" id="ARBA00004906"/>
    </source>
</evidence>
<comment type="pathway">
    <text evidence="1">Protein modification; protein ubiquitination.</text>
</comment>
<organism evidence="7 8">
    <name type="scientific">Streptomyces calvus</name>
    <dbReference type="NCBI Taxonomy" id="67282"/>
    <lineage>
        <taxon>Bacteria</taxon>
        <taxon>Bacillati</taxon>
        <taxon>Actinomycetota</taxon>
        <taxon>Actinomycetes</taxon>
        <taxon>Kitasatosporales</taxon>
        <taxon>Streptomycetaceae</taxon>
        <taxon>Streptomyces</taxon>
    </lineage>
</organism>
<dbReference type="SMART" id="SM00255">
    <property type="entry name" value="TIR"/>
    <property type="match status" value="1"/>
</dbReference>
<evidence type="ECO:0000313" key="7">
    <source>
        <dbReference type="EMBL" id="QDI71029.1"/>
    </source>
</evidence>
<dbReference type="KEGG" id="sast:CD934_21800"/>
<dbReference type="GO" id="GO:0006511">
    <property type="term" value="P:ubiquitin-dependent protein catabolic process"/>
    <property type="evidence" value="ECO:0007669"/>
    <property type="project" value="TreeGrafter"/>
</dbReference>
<dbReference type="InterPro" id="IPR006633">
    <property type="entry name" value="Carb-bd_sugar_hydrolysis-dom"/>
</dbReference>
<dbReference type="InterPro" id="IPR039448">
    <property type="entry name" value="Beta_helix"/>
</dbReference>
<dbReference type="EMBL" id="CP022310">
    <property type="protein sequence ID" value="QDI71029.1"/>
    <property type="molecule type" value="Genomic_DNA"/>
</dbReference>
<dbReference type="Proteomes" id="UP000316215">
    <property type="component" value="Chromosome"/>
</dbReference>
<dbReference type="PANTHER" id="PTHR22990">
    <property type="entry name" value="F-BOX ONLY PROTEIN"/>
    <property type="match status" value="1"/>
</dbReference>
<dbReference type="InterPro" id="IPR011050">
    <property type="entry name" value="Pectin_lyase_fold/virulence"/>
</dbReference>
<reference evidence="7 8" key="1">
    <citation type="submission" date="2017-07" db="EMBL/GenBank/DDBJ databases">
        <title>The Complete Genome of Streptomyces asterosporus-ZSY.</title>
        <authorList>
            <person name="Zhang S."/>
        </authorList>
    </citation>
    <scope>NUCLEOTIDE SEQUENCE [LARGE SCALE GENOMIC DNA]</scope>
    <source>
        <strain evidence="7 8">DSM 41452</strain>
    </source>
</reference>
<feature type="compositionally biased region" description="Basic and acidic residues" evidence="4">
    <location>
        <begin position="190"/>
        <end position="210"/>
    </location>
</feature>
<feature type="domain" description="TIR" evidence="5">
    <location>
        <begin position="14"/>
        <end position="172"/>
    </location>
</feature>
<dbReference type="InterPro" id="IPR012334">
    <property type="entry name" value="Pectin_lyas_fold"/>
</dbReference>
<dbReference type="SUPFAM" id="SSF51126">
    <property type="entry name" value="Pectin lyase-like"/>
    <property type="match status" value="1"/>
</dbReference>
<evidence type="ECO:0000259" key="6">
    <source>
        <dbReference type="SMART" id="SM00722"/>
    </source>
</evidence>
<evidence type="ECO:0000256" key="2">
    <source>
        <dbReference type="ARBA" id="ARBA00022737"/>
    </source>
</evidence>
<dbReference type="Pfam" id="PF13229">
    <property type="entry name" value="Beta_helix"/>
    <property type="match status" value="1"/>
</dbReference>
<dbReference type="Pfam" id="PF13676">
    <property type="entry name" value="TIR_2"/>
    <property type="match status" value="1"/>
</dbReference>
<dbReference type="InterPro" id="IPR006626">
    <property type="entry name" value="PbH1"/>
</dbReference>
<dbReference type="Gene3D" id="3.40.50.10140">
    <property type="entry name" value="Toll/interleukin-1 receptor homology (TIR) domain"/>
    <property type="match status" value="1"/>
</dbReference>
<keyword evidence="3" id="KW-0833">Ubl conjugation pathway</keyword>
<feature type="region of interest" description="Disordered" evidence="4">
    <location>
        <begin position="180"/>
        <end position="226"/>
    </location>
</feature>
<dbReference type="NCBIfam" id="TIGR03804">
    <property type="entry name" value="para_beta_helix"/>
    <property type="match status" value="5"/>
</dbReference>
<feature type="domain" description="Carbohydrate-binding/sugar hydrolysis" evidence="6">
    <location>
        <begin position="350"/>
        <end position="495"/>
    </location>
</feature>
<evidence type="ECO:0000259" key="5">
    <source>
        <dbReference type="SMART" id="SM00255"/>
    </source>
</evidence>
<evidence type="ECO:0000256" key="3">
    <source>
        <dbReference type="ARBA" id="ARBA00022786"/>
    </source>
</evidence>
<dbReference type="Gene3D" id="2.160.20.10">
    <property type="entry name" value="Single-stranded right-handed beta-helix, Pectin lyase-like"/>
    <property type="match status" value="2"/>
</dbReference>
<dbReference type="InterPro" id="IPR000157">
    <property type="entry name" value="TIR_dom"/>
</dbReference>
<dbReference type="InterPro" id="IPR051550">
    <property type="entry name" value="SCF-Subunits/Alg-Epimerases"/>
</dbReference>
<dbReference type="SMART" id="SM00710">
    <property type="entry name" value="PbH1"/>
    <property type="match status" value="9"/>
</dbReference>
<dbReference type="SMART" id="SM00722">
    <property type="entry name" value="CASH"/>
    <property type="match status" value="1"/>
</dbReference>
<dbReference type="InterPro" id="IPR035897">
    <property type="entry name" value="Toll_tir_struct_dom_sf"/>
</dbReference>
<accession>A0A514JUJ5</accession>
<proteinExistence type="predicted"/>
<keyword evidence="8" id="KW-1185">Reference proteome</keyword>
<name>A0A514JUJ5_9ACTN</name>
<keyword evidence="2" id="KW-0677">Repeat</keyword>
<dbReference type="GO" id="GO:0007165">
    <property type="term" value="P:signal transduction"/>
    <property type="evidence" value="ECO:0007669"/>
    <property type="project" value="InterPro"/>
</dbReference>
<dbReference type="AlphaFoldDB" id="A0A514JUJ5"/>
<sequence>MCALRRGRGVVSGQPAAFMSYVRFNDQHDDGLLSQFRERLGAEVRAQTGEEFAIFQDRNDVAWGQNWQQRIDEALDAVTLLLVIVTPSLFRSPACRSEVARFLEREQELGRTDLILPVYYISAQELDDPELRASDEMARVLHSRQYADWRELRFEPFTSPVVRKATAQLASRMRDTFWKPPSTLRMPTARRTEAHEEEPRAAERMGEGARRSTAKSEPPTHVVDPYHRGDFTTIGAAIKAAQPGDRILVRPGLYEEGLVIDKPLEVLGDGPAADIQIRAVDADALLFQASIGRVTNLTLCQTGEDWFGVDITQGRLELEGCDISSRGLSCVAIRNGADPRLRRNRIHDGKESGIYVYASGLGTLEDNEITGNTGVGVVISEGGNPTLRRNQIHDNKESGVLVYDSGLGTLEDNDITGNTLQGVAISEGGNPTLRRNRIHDNKQAGVFVHDSGLGTLEDNDITDNSKAGVVIATSGKSNVRANRIKGNGYEAIWIYEGGGGVVEHNDLRGNAMGAWDLAADCKDNVFRAHNKE</sequence>
<dbReference type="InterPro" id="IPR022441">
    <property type="entry name" value="Para_beta_helix_rpt-2"/>
</dbReference>
<evidence type="ECO:0000256" key="4">
    <source>
        <dbReference type="SAM" id="MobiDB-lite"/>
    </source>
</evidence>
<gene>
    <name evidence="7" type="ORF">CD934_21800</name>
</gene>
<protein>
    <submittedName>
        <fullName evidence="7">Uncharacterized protein</fullName>
    </submittedName>
</protein>
<dbReference type="SUPFAM" id="SSF52200">
    <property type="entry name" value="Toll/Interleukin receptor TIR domain"/>
    <property type="match status" value="1"/>
</dbReference>